<dbReference type="InterPro" id="IPR006130">
    <property type="entry name" value="Asp/Orn_carbamoylTrfase"/>
</dbReference>
<dbReference type="PANTHER" id="PTHR45753:SF6">
    <property type="entry name" value="ASPARTATE CARBAMOYLTRANSFERASE"/>
    <property type="match status" value="1"/>
</dbReference>
<evidence type="ECO:0000259" key="9">
    <source>
        <dbReference type="Pfam" id="PF02729"/>
    </source>
</evidence>
<dbReference type="GO" id="GO:0044205">
    <property type="term" value="P:'de novo' UMP biosynthetic process"/>
    <property type="evidence" value="ECO:0007669"/>
    <property type="project" value="UniProtKB-UniRule"/>
</dbReference>
<comment type="similarity">
    <text evidence="2 7">Belongs to the aspartate/ornithine carbamoyltransferase superfamily. ATCase family.</text>
</comment>
<evidence type="ECO:0000256" key="3">
    <source>
        <dbReference type="ARBA" id="ARBA00022679"/>
    </source>
</evidence>
<sequence>MLAGRNLLSPSDFTAEELDELFALADDIIDRPDQYRDICRGKLLATLFFEPSTRTRLSFEAAMHRLGGSVFGFSDAGSSSATKGETVEDTIRMISCYADVAVMRHHIEGAPQAAALYTAIPLINAGDGGHQHPTQTLTDLYTIRTAKGRLHDLTIGLCGDLKFGRTVHSLIEAMGRYTGITFYCISPRELVLPDYVISQMDKNPNITYTQVERMEDCLDKLDVLYMTRVQGERFADKDEYLRLRDCYILDPAKMALAKEDTIVLHPLPRVNEITPEIDADARAYYFTQAQYGMYVRMALLVKLLGAEDPDSQVGGAKWHRRPHAQLVQPENPDHTCPNPKCITNAEPGLPRRFEKLGSGWRCRYCDSQLGR</sequence>
<feature type="binding site" evidence="7">
    <location>
        <position position="228"/>
    </location>
    <ligand>
        <name>L-aspartate</name>
        <dbReference type="ChEBI" id="CHEBI:29991"/>
    </ligand>
</feature>
<keyword evidence="3 7" id="KW-0808">Transferase</keyword>
<dbReference type="UniPathway" id="UPA00070">
    <property type="reaction ID" value="UER00116"/>
</dbReference>
<dbReference type="PRINTS" id="PR00101">
    <property type="entry name" value="ATCASE"/>
</dbReference>
<dbReference type="GO" id="GO:0004070">
    <property type="term" value="F:aspartate carbamoyltransferase activity"/>
    <property type="evidence" value="ECO:0007669"/>
    <property type="project" value="UniProtKB-UniRule"/>
</dbReference>
<dbReference type="InterPro" id="IPR020542">
    <property type="entry name" value="Asp_carbamoyltrfase_reg_C"/>
</dbReference>
<feature type="binding site" evidence="7">
    <location>
        <position position="55"/>
    </location>
    <ligand>
        <name>carbamoyl phosphate</name>
        <dbReference type="ChEBI" id="CHEBI:58228"/>
    </ligand>
</feature>
<evidence type="ECO:0000313" key="11">
    <source>
        <dbReference type="EMBL" id="SCJ78639.1"/>
    </source>
</evidence>
<evidence type="ECO:0000256" key="1">
    <source>
        <dbReference type="ARBA" id="ARBA00004852"/>
    </source>
</evidence>
<dbReference type="InterPro" id="IPR036901">
    <property type="entry name" value="Asp/Orn_carbamoylTrfase_sf"/>
</dbReference>
<dbReference type="AlphaFoldDB" id="A0A1C6J9H8"/>
<feature type="binding site" evidence="7">
    <location>
        <position position="268"/>
    </location>
    <ligand>
        <name>carbamoyl phosphate</name>
        <dbReference type="ChEBI" id="CHEBI:58228"/>
    </ligand>
</feature>
<dbReference type="NCBIfam" id="TIGR00670">
    <property type="entry name" value="asp_carb_tr"/>
    <property type="match status" value="1"/>
</dbReference>
<evidence type="ECO:0000259" key="10">
    <source>
        <dbReference type="Pfam" id="PF02748"/>
    </source>
</evidence>
<feature type="binding site" evidence="7">
    <location>
        <position position="135"/>
    </location>
    <ligand>
        <name>carbamoyl phosphate</name>
        <dbReference type="ChEBI" id="CHEBI:58228"/>
    </ligand>
</feature>
<feature type="binding site" evidence="7">
    <location>
        <position position="83"/>
    </location>
    <ligand>
        <name>L-aspartate</name>
        <dbReference type="ChEBI" id="CHEBI:29991"/>
    </ligand>
</feature>
<reference evidence="11" key="1">
    <citation type="submission" date="2015-09" db="EMBL/GenBank/DDBJ databases">
        <authorList>
            <consortium name="Pathogen Informatics"/>
        </authorList>
    </citation>
    <scope>NUCLEOTIDE SEQUENCE</scope>
    <source>
        <strain evidence="11">2789STDY5834896</strain>
    </source>
</reference>
<dbReference type="InterPro" id="IPR036792">
    <property type="entry name" value="Asp_carbatrfase_reg_C_sf"/>
</dbReference>
<protein>
    <recommendedName>
        <fullName evidence="7">Aspartate carbamoyltransferase</fullName>
        <ecNumber evidence="7">2.1.3.2</ecNumber>
    </recommendedName>
    <alternativeName>
        <fullName evidence="7">Aspartate transcarbamylase</fullName>
        <shortName evidence="7">ATCase</shortName>
    </alternativeName>
</protein>
<accession>A0A1C6J9H8</accession>
<gene>
    <name evidence="7 11" type="primary">pyrB</name>
    <name evidence="11" type="ORF">SAMEA3545359_02010</name>
</gene>
<dbReference type="EMBL" id="FMHG01000001">
    <property type="protein sequence ID" value="SCJ78639.1"/>
    <property type="molecule type" value="Genomic_DNA"/>
</dbReference>
<dbReference type="Gene3D" id="3.40.50.1370">
    <property type="entry name" value="Aspartate/ornithine carbamoyltransferase"/>
    <property type="match status" value="2"/>
</dbReference>
<dbReference type="Pfam" id="PF02729">
    <property type="entry name" value="OTCace_N"/>
    <property type="match status" value="1"/>
</dbReference>
<dbReference type="SUPFAM" id="SSF53671">
    <property type="entry name" value="Aspartate/ornithine carbamoyltransferase"/>
    <property type="match status" value="1"/>
</dbReference>
<comment type="subunit">
    <text evidence="7">Heterododecamer (2C3:3R2) of six catalytic PyrB chains organized as two trimers (C3), and six regulatory PyrI chains organized as three dimers (R2).</text>
</comment>
<proteinExistence type="inferred from homology"/>
<feature type="binding site" evidence="7">
    <location>
        <position position="132"/>
    </location>
    <ligand>
        <name>carbamoyl phosphate</name>
        <dbReference type="ChEBI" id="CHEBI:58228"/>
    </ligand>
</feature>
<feature type="binding site" evidence="7">
    <location>
        <position position="165"/>
    </location>
    <ligand>
        <name>L-aspartate</name>
        <dbReference type="ChEBI" id="CHEBI:29991"/>
    </ligand>
</feature>
<dbReference type="SUPFAM" id="SSF57825">
    <property type="entry name" value="Aspartate carbamoyltransferase, Regulatory-chain, C-terminal domain"/>
    <property type="match status" value="1"/>
</dbReference>
<evidence type="ECO:0000256" key="7">
    <source>
        <dbReference type="HAMAP-Rule" id="MF_00001"/>
    </source>
</evidence>
<comment type="catalytic activity">
    <reaction evidence="6 7">
        <text>carbamoyl phosphate + L-aspartate = N-carbamoyl-L-aspartate + phosphate + H(+)</text>
        <dbReference type="Rhea" id="RHEA:20013"/>
        <dbReference type="ChEBI" id="CHEBI:15378"/>
        <dbReference type="ChEBI" id="CHEBI:29991"/>
        <dbReference type="ChEBI" id="CHEBI:32814"/>
        <dbReference type="ChEBI" id="CHEBI:43474"/>
        <dbReference type="ChEBI" id="CHEBI:58228"/>
        <dbReference type="EC" id="2.1.3.2"/>
    </reaction>
</comment>
<comment type="pathway">
    <text evidence="1 7">Pyrimidine metabolism; UMP biosynthesis via de novo pathway; (S)-dihydroorotate from bicarbonate: step 2/3.</text>
</comment>
<feature type="domain" description="Aspartate carbamoyltransferase regulatory subunit C-terminal" evidence="10">
    <location>
        <begin position="335"/>
        <end position="369"/>
    </location>
</feature>
<dbReference type="Pfam" id="PF00185">
    <property type="entry name" value="OTCace"/>
    <property type="match status" value="1"/>
</dbReference>
<dbReference type="InterPro" id="IPR006131">
    <property type="entry name" value="Asp_carbamoyltransf_Asp/Orn-bd"/>
</dbReference>
<dbReference type="GO" id="GO:0016597">
    <property type="term" value="F:amino acid binding"/>
    <property type="evidence" value="ECO:0007669"/>
    <property type="project" value="InterPro"/>
</dbReference>
<feature type="domain" description="Aspartate/ornithine carbamoyltransferase Asp/Orn-binding" evidence="8">
    <location>
        <begin position="152"/>
        <end position="301"/>
    </location>
</feature>
<feature type="binding site" evidence="7">
    <location>
        <position position="54"/>
    </location>
    <ligand>
        <name>carbamoyl phosphate</name>
        <dbReference type="ChEBI" id="CHEBI:58228"/>
    </ligand>
</feature>
<evidence type="ECO:0000256" key="6">
    <source>
        <dbReference type="ARBA" id="ARBA00048859"/>
    </source>
</evidence>
<dbReference type="PANTHER" id="PTHR45753">
    <property type="entry name" value="ORNITHINE CARBAMOYLTRANSFERASE, MITOCHONDRIAL"/>
    <property type="match status" value="1"/>
</dbReference>
<feature type="domain" description="Aspartate/ornithine carbamoyltransferase carbamoyl-P binding" evidence="9">
    <location>
        <begin position="5"/>
        <end position="144"/>
    </location>
</feature>
<dbReference type="Pfam" id="PF02748">
    <property type="entry name" value="PyrI_C"/>
    <property type="match status" value="1"/>
</dbReference>
<dbReference type="PROSITE" id="PS00097">
    <property type="entry name" value="CARBAMOYLTRANSFERASE"/>
    <property type="match status" value="1"/>
</dbReference>
<dbReference type="InterPro" id="IPR002082">
    <property type="entry name" value="Asp_carbamoyltransf"/>
</dbReference>
<dbReference type="PRINTS" id="PR00100">
    <property type="entry name" value="AOTCASE"/>
</dbReference>
<dbReference type="GO" id="GO:0006520">
    <property type="term" value="P:amino acid metabolic process"/>
    <property type="evidence" value="ECO:0007669"/>
    <property type="project" value="InterPro"/>
</dbReference>
<dbReference type="Gene3D" id="2.30.30.20">
    <property type="entry name" value="Aspartate carbamoyltransferase regulatory subunit, C-terminal domain"/>
    <property type="match status" value="1"/>
</dbReference>
<evidence type="ECO:0000259" key="8">
    <source>
        <dbReference type="Pfam" id="PF00185"/>
    </source>
</evidence>
<dbReference type="FunFam" id="3.40.50.1370:FF:000002">
    <property type="entry name" value="Aspartate carbamoyltransferase 2"/>
    <property type="match status" value="1"/>
</dbReference>
<evidence type="ECO:0000256" key="4">
    <source>
        <dbReference type="ARBA" id="ARBA00022975"/>
    </source>
</evidence>
<organism evidence="11">
    <name type="scientific">uncultured Anaerotruncus sp</name>
    <dbReference type="NCBI Taxonomy" id="905011"/>
    <lineage>
        <taxon>Bacteria</taxon>
        <taxon>Bacillati</taxon>
        <taxon>Bacillota</taxon>
        <taxon>Clostridia</taxon>
        <taxon>Eubacteriales</taxon>
        <taxon>Oscillospiraceae</taxon>
        <taxon>Anaerotruncus</taxon>
        <taxon>environmental samples</taxon>
    </lineage>
</organism>
<feature type="binding site" evidence="7">
    <location>
        <position position="104"/>
    </location>
    <ligand>
        <name>carbamoyl phosphate</name>
        <dbReference type="ChEBI" id="CHEBI:58228"/>
    </ligand>
</feature>
<dbReference type="GO" id="GO:0006207">
    <property type="term" value="P:'de novo' pyrimidine nucleobase biosynthetic process"/>
    <property type="evidence" value="ECO:0007669"/>
    <property type="project" value="InterPro"/>
</dbReference>
<feature type="binding site" evidence="7">
    <location>
        <position position="267"/>
    </location>
    <ligand>
        <name>carbamoyl phosphate</name>
        <dbReference type="ChEBI" id="CHEBI:58228"/>
    </ligand>
</feature>
<evidence type="ECO:0000256" key="2">
    <source>
        <dbReference type="ARBA" id="ARBA00008896"/>
    </source>
</evidence>
<dbReference type="InterPro" id="IPR006132">
    <property type="entry name" value="Asp/Orn_carbamoyltranf_P-bd"/>
</dbReference>
<name>A0A1C6J9H8_9FIRM</name>
<evidence type="ECO:0000256" key="5">
    <source>
        <dbReference type="ARBA" id="ARBA00043884"/>
    </source>
</evidence>
<dbReference type="HAMAP" id="MF_00001">
    <property type="entry name" value="Asp_carb_tr"/>
    <property type="match status" value="1"/>
</dbReference>
<comment type="function">
    <text evidence="5 7">Catalyzes the condensation of carbamoyl phosphate and aspartate to form carbamoyl aspartate and inorganic phosphate, the committed step in the de novo pyrimidine nucleotide biosynthesis pathway.</text>
</comment>
<dbReference type="NCBIfam" id="NF002032">
    <property type="entry name" value="PRK00856.1"/>
    <property type="match status" value="1"/>
</dbReference>
<dbReference type="EC" id="2.1.3.2" evidence="7"/>
<keyword evidence="4 7" id="KW-0665">Pyrimidine biosynthesis</keyword>